<evidence type="ECO:0000256" key="3">
    <source>
        <dbReference type="ARBA" id="ARBA00022964"/>
    </source>
</evidence>
<organism evidence="7 8">
    <name type="scientific">Novosphingobium anseongense</name>
    <dbReference type="NCBI Taxonomy" id="3133436"/>
    <lineage>
        <taxon>Bacteria</taxon>
        <taxon>Pseudomonadati</taxon>
        <taxon>Pseudomonadota</taxon>
        <taxon>Alphaproteobacteria</taxon>
        <taxon>Sphingomonadales</taxon>
        <taxon>Sphingomonadaceae</taxon>
        <taxon>Novosphingobium</taxon>
    </lineage>
</organism>
<keyword evidence="3 7" id="KW-0223">Dioxygenase</keyword>
<dbReference type="InterPro" id="IPR051178">
    <property type="entry name" value="TfdA_dioxygenase"/>
</dbReference>
<evidence type="ECO:0000313" key="8">
    <source>
        <dbReference type="Proteomes" id="UP001361239"/>
    </source>
</evidence>
<name>A0ABU8RW67_9SPHN</name>
<dbReference type="RefSeq" id="WP_339586958.1">
    <property type="nucleotide sequence ID" value="NZ_JBBHJZ010000002.1"/>
</dbReference>
<comment type="similarity">
    <text evidence="1">Belongs to the TfdA dioxygenase family.</text>
</comment>
<keyword evidence="8" id="KW-1185">Reference proteome</keyword>
<dbReference type="Gene3D" id="3.60.130.10">
    <property type="entry name" value="Clavaminate synthase-like"/>
    <property type="match status" value="1"/>
</dbReference>
<protein>
    <submittedName>
        <fullName evidence="7">TauD/TfdA family dioxygenase</fullName>
        <ecNumber evidence="7">1.14.11.-</ecNumber>
    </submittedName>
</protein>
<evidence type="ECO:0000259" key="6">
    <source>
        <dbReference type="Pfam" id="PF02668"/>
    </source>
</evidence>
<sequence>METKMLGPGFAVEVTGIDPREATAGAAELRALLDAYGLLVLRCPDLSADDHLAFVGLFGRIYDEARDKSGLSHVSNVFGSFPTGRLLFHQDFAFTPNPHPVQSLYAEEVEGAVAPTLFVSNVLAYEKLSPAQREGWAGLTAVHARDATRRGNVDDEFVRIRLLDLPDGDDPIRYPRAHHAVLKRHPRTAAPLLFANEYYTSHILELPPEQGEPIIQEACALLYASEAIYAHEWHAGDLVVWDNIALQHARAQVRPETRRTLRRILVNDAV</sequence>
<evidence type="ECO:0000256" key="4">
    <source>
        <dbReference type="ARBA" id="ARBA00023002"/>
    </source>
</evidence>
<feature type="domain" description="TauD/TfdA-like" evidence="6">
    <location>
        <begin position="4"/>
        <end position="264"/>
    </location>
</feature>
<dbReference type="EC" id="1.14.11.-" evidence="7"/>
<comment type="caution">
    <text evidence="7">The sequence shown here is derived from an EMBL/GenBank/DDBJ whole genome shotgun (WGS) entry which is preliminary data.</text>
</comment>
<dbReference type="InterPro" id="IPR042098">
    <property type="entry name" value="TauD-like_sf"/>
</dbReference>
<dbReference type="Pfam" id="PF02668">
    <property type="entry name" value="TauD"/>
    <property type="match status" value="1"/>
</dbReference>
<dbReference type="PANTHER" id="PTHR43779:SF3">
    <property type="entry name" value="(3R)-3-[(CARBOXYMETHYL)AMINO]FATTY ACID OXYGENASE_DECARBOXYLASE"/>
    <property type="match status" value="1"/>
</dbReference>
<keyword evidence="2" id="KW-0479">Metal-binding</keyword>
<reference evidence="7 8" key="1">
    <citation type="submission" date="2024-03" db="EMBL/GenBank/DDBJ databases">
        <authorList>
            <person name="Jo J.-H."/>
        </authorList>
    </citation>
    <scope>NUCLEOTIDE SEQUENCE [LARGE SCALE GENOMIC DNA]</scope>
    <source>
        <strain evidence="7 8">PS1R-30</strain>
    </source>
</reference>
<dbReference type="PANTHER" id="PTHR43779">
    <property type="entry name" value="DIOXYGENASE RV0097-RELATED"/>
    <property type="match status" value="1"/>
</dbReference>
<dbReference type="SUPFAM" id="SSF51197">
    <property type="entry name" value="Clavaminate synthase-like"/>
    <property type="match status" value="1"/>
</dbReference>
<evidence type="ECO:0000256" key="5">
    <source>
        <dbReference type="ARBA" id="ARBA00023004"/>
    </source>
</evidence>
<proteinExistence type="inferred from homology"/>
<keyword evidence="5" id="KW-0408">Iron</keyword>
<dbReference type="Proteomes" id="UP001361239">
    <property type="component" value="Unassembled WGS sequence"/>
</dbReference>
<dbReference type="InterPro" id="IPR003819">
    <property type="entry name" value="TauD/TfdA-like"/>
</dbReference>
<accession>A0ABU8RW67</accession>
<evidence type="ECO:0000256" key="1">
    <source>
        <dbReference type="ARBA" id="ARBA00005896"/>
    </source>
</evidence>
<keyword evidence="4 7" id="KW-0560">Oxidoreductase</keyword>
<dbReference type="GO" id="GO:0051213">
    <property type="term" value="F:dioxygenase activity"/>
    <property type="evidence" value="ECO:0007669"/>
    <property type="project" value="UniProtKB-KW"/>
</dbReference>
<gene>
    <name evidence="7" type="ORF">WG901_10185</name>
</gene>
<dbReference type="EMBL" id="JBBHJZ010000002">
    <property type="protein sequence ID" value="MEJ5977002.1"/>
    <property type="molecule type" value="Genomic_DNA"/>
</dbReference>
<evidence type="ECO:0000256" key="2">
    <source>
        <dbReference type="ARBA" id="ARBA00022723"/>
    </source>
</evidence>
<evidence type="ECO:0000313" key="7">
    <source>
        <dbReference type="EMBL" id="MEJ5977002.1"/>
    </source>
</evidence>